<keyword evidence="2" id="KW-0238">DNA-binding</keyword>
<dbReference type="PROSITE" id="PS01124">
    <property type="entry name" value="HTH_ARAC_FAMILY_2"/>
    <property type="match status" value="1"/>
</dbReference>
<dbReference type="InterPro" id="IPR018060">
    <property type="entry name" value="HTH_AraC"/>
</dbReference>
<evidence type="ECO:0000256" key="2">
    <source>
        <dbReference type="ARBA" id="ARBA00023125"/>
    </source>
</evidence>
<keyword evidence="3" id="KW-0804">Transcription</keyword>
<sequence>MPKPTIYCEPFSIKDGYEFEIHHVSYLQHDAYSCFMHFHQVHEFIFFERIDGTYFYHQGESTLADYEAVFTPAMETHDFELKPRSKSWYIVQFMPERLNDPALSEFTELLKTGLHLSFSIEIQKRIHKLLAWMLSEFNENPKSKTCTQLFNSLITMVCEYGKSSLSAQQKPLSGSASFKKLTPIINELKTNHGLTLSLEQAARLCHLSPSYFSRVFKKHFRVPYSDHLMQHKLYSAARLLGQTDVSVTEIAYDLNFSSPSYFIKQFKHHFKVTPYQYRQQYRQQLQP</sequence>
<dbReference type="Gene3D" id="1.10.10.60">
    <property type="entry name" value="Homeodomain-like"/>
    <property type="match status" value="2"/>
</dbReference>
<protein>
    <submittedName>
        <fullName evidence="5">AraC family transcriptional regulator</fullName>
    </submittedName>
</protein>
<dbReference type="PRINTS" id="PR00032">
    <property type="entry name" value="HTHARAC"/>
</dbReference>
<dbReference type="Proteomes" id="UP001226574">
    <property type="component" value="Unassembled WGS sequence"/>
</dbReference>
<dbReference type="InterPro" id="IPR009057">
    <property type="entry name" value="Homeodomain-like_sf"/>
</dbReference>
<dbReference type="SUPFAM" id="SSF46689">
    <property type="entry name" value="Homeodomain-like"/>
    <property type="match status" value="2"/>
</dbReference>
<gene>
    <name evidence="5" type="ORF">RC083_18590</name>
</gene>
<dbReference type="PANTHER" id="PTHR43280:SF10">
    <property type="entry name" value="REGULATORY PROTEIN POCR"/>
    <property type="match status" value="1"/>
</dbReference>
<evidence type="ECO:0000313" key="5">
    <source>
        <dbReference type="EMBL" id="MDQ9093581.1"/>
    </source>
</evidence>
<keyword evidence="1" id="KW-0805">Transcription regulation</keyword>
<comment type="caution">
    <text evidence="5">The sequence shown here is derived from an EMBL/GenBank/DDBJ whole genome shotgun (WGS) entry which is preliminary data.</text>
</comment>
<dbReference type="EMBL" id="JAVIFY010000017">
    <property type="protein sequence ID" value="MDQ9093581.1"/>
    <property type="molecule type" value="Genomic_DNA"/>
</dbReference>
<dbReference type="PROSITE" id="PS00041">
    <property type="entry name" value="HTH_ARAC_FAMILY_1"/>
    <property type="match status" value="1"/>
</dbReference>
<dbReference type="Pfam" id="PF12833">
    <property type="entry name" value="HTH_18"/>
    <property type="match status" value="1"/>
</dbReference>
<evidence type="ECO:0000256" key="3">
    <source>
        <dbReference type="ARBA" id="ARBA00023163"/>
    </source>
</evidence>
<keyword evidence="6" id="KW-1185">Reference proteome</keyword>
<organism evidence="5 6">
    <name type="scientific">Pseudoalteromonas haloplanktis</name>
    <name type="common">Alteromonas haloplanktis</name>
    <dbReference type="NCBI Taxonomy" id="228"/>
    <lineage>
        <taxon>Bacteria</taxon>
        <taxon>Pseudomonadati</taxon>
        <taxon>Pseudomonadota</taxon>
        <taxon>Gammaproteobacteria</taxon>
        <taxon>Alteromonadales</taxon>
        <taxon>Pseudoalteromonadaceae</taxon>
        <taxon>Pseudoalteromonas</taxon>
    </lineage>
</organism>
<evidence type="ECO:0000259" key="4">
    <source>
        <dbReference type="PROSITE" id="PS01124"/>
    </source>
</evidence>
<accession>A0ABU1BGP5</accession>
<dbReference type="InterPro" id="IPR018062">
    <property type="entry name" value="HTH_AraC-typ_CS"/>
</dbReference>
<name>A0ABU1BGP5_PSEHA</name>
<evidence type="ECO:0000256" key="1">
    <source>
        <dbReference type="ARBA" id="ARBA00023015"/>
    </source>
</evidence>
<reference evidence="5 6" key="1">
    <citation type="submission" date="2023-08" db="EMBL/GenBank/DDBJ databases">
        <title>Pseudoalteromonas haloplanktis LL1 genome.</title>
        <authorList>
            <person name="Wu S."/>
        </authorList>
    </citation>
    <scope>NUCLEOTIDE SEQUENCE [LARGE SCALE GENOMIC DNA]</scope>
    <source>
        <strain evidence="5 6">LL1</strain>
    </source>
</reference>
<dbReference type="InterPro" id="IPR020449">
    <property type="entry name" value="Tscrpt_reg_AraC-type_HTH"/>
</dbReference>
<dbReference type="RefSeq" id="WP_244390837.1">
    <property type="nucleotide sequence ID" value="NZ_JAVIFY010000017.1"/>
</dbReference>
<dbReference type="PANTHER" id="PTHR43280">
    <property type="entry name" value="ARAC-FAMILY TRANSCRIPTIONAL REGULATOR"/>
    <property type="match status" value="1"/>
</dbReference>
<dbReference type="SMART" id="SM00342">
    <property type="entry name" value="HTH_ARAC"/>
    <property type="match status" value="1"/>
</dbReference>
<feature type="domain" description="HTH araC/xylS-type" evidence="4">
    <location>
        <begin position="179"/>
        <end position="280"/>
    </location>
</feature>
<proteinExistence type="predicted"/>
<evidence type="ECO:0000313" key="6">
    <source>
        <dbReference type="Proteomes" id="UP001226574"/>
    </source>
</evidence>